<proteinExistence type="predicted"/>
<dbReference type="FunFam" id="1.10.8.680:FF:000001">
    <property type="entry name" value="TBC1 domain family, member 7"/>
    <property type="match status" value="1"/>
</dbReference>
<comment type="subunit">
    <text evidence="11">Component of the TSC-TBC complex (also named Rhebulator complex), composed of 2 molecules of TSC1, 2 molecules of TSC2 and 1 molecule of TBC1D7. Interacts with TSC1 (via C-terminal half of the coiled-coil domain).</text>
</comment>
<dbReference type="STRING" id="10029.G3H0G5"/>
<reference evidence="14" key="1">
    <citation type="journal article" date="2011" name="Nat. Biotechnol.">
        <title>The genomic sequence of the Chinese hamster ovary (CHO)-K1 cell line.</title>
        <authorList>
            <person name="Xu X."/>
            <person name="Nagarajan H."/>
            <person name="Lewis N.E."/>
            <person name="Pan S."/>
            <person name="Cai Z."/>
            <person name="Liu X."/>
            <person name="Chen W."/>
            <person name="Xie M."/>
            <person name="Wang W."/>
            <person name="Hammond S."/>
            <person name="Andersen M.R."/>
            <person name="Neff N."/>
            <person name="Passarelli B."/>
            <person name="Koh W."/>
            <person name="Fan H.C."/>
            <person name="Wang J."/>
            <person name="Gui Y."/>
            <person name="Lee K.H."/>
            <person name="Betenbaugh M.J."/>
            <person name="Quake S.R."/>
            <person name="Famili I."/>
            <person name="Palsson B.O."/>
            <person name="Wang J."/>
        </authorList>
    </citation>
    <scope>NUCLEOTIDE SEQUENCE [LARGE SCALE GENOMIC DNA]</scope>
    <source>
        <strain evidence="14">CHO K1 cell line</strain>
    </source>
</reference>
<dbReference type="SUPFAM" id="SSF47923">
    <property type="entry name" value="Ypt/Rab-GAP domain of gyp1p"/>
    <property type="match status" value="2"/>
</dbReference>
<evidence type="ECO:0000256" key="8">
    <source>
        <dbReference type="ARBA" id="ARBA00023228"/>
    </source>
</evidence>
<comment type="subcellular location">
    <subcellularLocation>
        <location evidence="1">Cytoplasm</location>
        <location evidence="1">Cytosol</location>
    </subcellularLocation>
    <subcellularLocation>
        <location evidence="2">Cytoplasmic vesicle</location>
    </subcellularLocation>
    <subcellularLocation>
        <location evidence="3">Lysosome membrane</location>
    </subcellularLocation>
</comment>
<organism evidence="13 14">
    <name type="scientific">Cricetulus griseus</name>
    <name type="common">Chinese hamster</name>
    <name type="synonym">Cricetulus barabensis griseus</name>
    <dbReference type="NCBI Taxonomy" id="10029"/>
    <lineage>
        <taxon>Eukaryota</taxon>
        <taxon>Metazoa</taxon>
        <taxon>Chordata</taxon>
        <taxon>Craniata</taxon>
        <taxon>Vertebrata</taxon>
        <taxon>Euteleostomi</taxon>
        <taxon>Mammalia</taxon>
        <taxon>Eutheria</taxon>
        <taxon>Euarchontoglires</taxon>
        <taxon>Glires</taxon>
        <taxon>Rodentia</taxon>
        <taxon>Myomorpha</taxon>
        <taxon>Muroidea</taxon>
        <taxon>Cricetidae</taxon>
        <taxon>Cricetinae</taxon>
        <taxon>Cricetulus</taxon>
    </lineage>
</organism>
<keyword evidence="7" id="KW-0472">Membrane</keyword>
<evidence type="ECO:0000256" key="5">
    <source>
        <dbReference type="ARBA" id="ARBA00022468"/>
    </source>
</evidence>
<evidence type="ECO:0000259" key="12">
    <source>
        <dbReference type="PROSITE" id="PS50086"/>
    </source>
</evidence>
<evidence type="ECO:0000313" key="13">
    <source>
        <dbReference type="EMBL" id="EGV92886.1"/>
    </source>
</evidence>
<dbReference type="PaxDb" id="10029-XP_007626547.1"/>
<keyword evidence="8" id="KW-0458">Lysosome</keyword>
<evidence type="ECO:0000256" key="2">
    <source>
        <dbReference type="ARBA" id="ARBA00004541"/>
    </source>
</evidence>
<dbReference type="AlphaFoldDB" id="G3H0G5"/>
<dbReference type="EMBL" id="JH000091">
    <property type="protein sequence ID" value="EGV92886.1"/>
    <property type="molecule type" value="Genomic_DNA"/>
</dbReference>
<dbReference type="PANTHER" id="PTHR13530">
    <property type="entry name" value="TBC1 DOMAIN FAMILY MEMBER 7"/>
    <property type="match status" value="1"/>
</dbReference>
<dbReference type="Pfam" id="PF00566">
    <property type="entry name" value="RabGAP-TBC"/>
    <property type="match status" value="1"/>
</dbReference>
<dbReference type="GO" id="GO:0005765">
    <property type="term" value="C:lysosomal membrane"/>
    <property type="evidence" value="ECO:0007669"/>
    <property type="project" value="UniProtKB-SubCell"/>
</dbReference>
<keyword evidence="9" id="KW-0968">Cytoplasmic vesicle</keyword>
<dbReference type="FunFam" id="1.10.10.750:FF:000006">
    <property type="entry name" value="TBC1 domain family member 7"/>
    <property type="match status" value="1"/>
</dbReference>
<evidence type="ECO:0000256" key="4">
    <source>
        <dbReference type="ARBA" id="ARBA00015455"/>
    </source>
</evidence>
<evidence type="ECO:0000256" key="3">
    <source>
        <dbReference type="ARBA" id="ARBA00004656"/>
    </source>
</evidence>
<dbReference type="InParanoid" id="G3H0G5"/>
<dbReference type="Gene3D" id="1.10.472.80">
    <property type="entry name" value="Ypt/Rab-GAP domain of gyp1p, domain 3"/>
    <property type="match status" value="1"/>
</dbReference>
<name>G3H0G5_CRIGR</name>
<evidence type="ECO:0000256" key="10">
    <source>
        <dbReference type="ARBA" id="ARBA00046045"/>
    </source>
</evidence>
<gene>
    <name evidence="13" type="ORF">I79_003621</name>
</gene>
<dbReference type="InterPro" id="IPR035969">
    <property type="entry name" value="Rab-GAP_TBC_sf"/>
</dbReference>
<evidence type="ECO:0000313" key="14">
    <source>
        <dbReference type="Proteomes" id="UP000001075"/>
    </source>
</evidence>
<accession>G3H0G5</accession>
<dbReference type="Gene3D" id="1.10.10.750">
    <property type="entry name" value="Ypt/Rab-GAP domain of gyp1p, domain 1"/>
    <property type="match status" value="1"/>
</dbReference>
<dbReference type="PANTHER" id="PTHR13530:SF3">
    <property type="entry name" value="TBC1 DOMAIN FAMILY MEMBER 7"/>
    <property type="match status" value="1"/>
</dbReference>
<dbReference type="Proteomes" id="UP000001075">
    <property type="component" value="Unassembled WGS sequence"/>
</dbReference>
<dbReference type="Gene3D" id="1.10.8.680">
    <property type="entry name" value="Ypt/Rab-GAP domain of gyp1p, domain 2"/>
    <property type="match status" value="1"/>
</dbReference>
<keyword evidence="6" id="KW-0963">Cytoplasm</keyword>
<evidence type="ECO:0000256" key="11">
    <source>
        <dbReference type="ARBA" id="ARBA00063587"/>
    </source>
</evidence>
<dbReference type="GO" id="GO:0031410">
    <property type="term" value="C:cytoplasmic vesicle"/>
    <property type="evidence" value="ECO:0007669"/>
    <property type="project" value="UniProtKB-SubCell"/>
</dbReference>
<dbReference type="GO" id="GO:0032007">
    <property type="term" value="P:negative regulation of TOR signaling"/>
    <property type="evidence" value="ECO:0007669"/>
    <property type="project" value="TreeGrafter"/>
</dbReference>
<dbReference type="GO" id="GO:0005829">
    <property type="term" value="C:cytosol"/>
    <property type="evidence" value="ECO:0007669"/>
    <property type="project" value="UniProtKB-SubCell"/>
</dbReference>
<evidence type="ECO:0000256" key="9">
    <source>
        <dbReference type="ARBA" id="ARBA00023329"/>
    </source>
</evidence>
<sequence>MTDDSQRNFRSVYYEKVGFRGVEEKKSLEILLKDDPLDIEKLCTFSQRFPLPSMYRALVWKVLLGILPPHHDSHAQVMAYRKDQYSDVLHALTVVRFISDATPQVEVYLRMYQLESGKLPRSPSFPMEPEDEVFLAIAKAMEEMVEDSIDCYWLTRCFVKQLHSKFRDSLPQLPKAFEQYLNLEDSRLLSHLKTCSAVSKLPYDLWFKRCFAGCLPESSLQRVWDKVVSGSCKILVFVAVEILLTFKIKVMALNSVEKITEFLENVSALSPWIWILEMKAAWGARFSYCVTLIAYLYSTKAFCCWFAIVTYAVTHDDMELSIYIPQAASSSW</sequence>
<dbReference type="InterPro" id="IPR039842">
    <property type="entry name" value="TBC1D7"/>
</dbReference>
<evidence type="ECO:0000256" key="7">
    <source>
        <dbReference type="ARBA" id="ARBA00023136"/>
    </source>
</evidence>
<comment type="function">
    <text evidence="10">Non-catalytic component of the TSC-TBC complex, a multiprotein complex that acts as a negative regulator of the canonical mTORC1 complex, an evolutionarily conserved central nutrient sensor that stimulates anabolic reactions and macromolecule biosynthesis to promote cellular biomass generation and growth. The TSC-TBC complex acts as a GTPase-activating protein (GAP) for the small GTPase RHEB, a direct activator of the protein kinase activity of mTORC1. In absence of nutrients, the TSC-TBC complex inhibits mTORC1, thereby preventing phosphorylation of ribosomal protein S6 kinase (RPS6KB1 and RPS6KB2) and EIF4EBP1 (4E-BP1) by the mTORC1 signaling. The TSC-TBC complex is inactivated in response to nutrients, relieving inhibition of mTORC1.</text>
</comment>
<protein>
    <recommendedName>
        <fullName evidence="4">TBC1 domain family member 7</fullName>
    </recommendedName>
</protein>
<evidence type="ECO:0000256" key="1">
    <source>
        <dbReference type="ARBA" id="ARBA00004514"/>
    </source>
</evidence>
<dbReference type="eggNOG" id="ENOG502QPZD">
    <property type="taxonomic scope" value="Eukaryota"/>
</dbReference>
<dbReference type="FunFam" id="1.10.472.80:FF:000028">
    <property type="entry name" value="TBC1 domain family member 7"/>
    <property type="match status" value="1"/>
</dbReference>
<keyword evidence="5" id="KW-0343">GTPase activation</keyword>
<dbReference type="InterPro" id="IPR043039">
    <property type="entry name" value="TBC1D7_dom2"/>
</dbReference>
<feature type="domain" description="Rab-GAP TBC" evidence="12">
    <location>
        <begin position="50"/>
        <end position="231"/>
    </location>
</feature>
<dbReference type="InterPro" id="IPR000195">
    <property type="entry name" value="Rab-GAP-TBC_dom"/>
</dbReference>
<dbReference type="PROSITE" id="PS50086">
    <property type="entry name" value="TBC_RABGAP"/>
    <property type="match status" value="1"/>
</dbReference>
<evidence type="ECO:0000256" key="6">
    <source>
        <dbReference type="ARBA" id="ARBA00022490"/>
    </source>
</evidence>
<dbReference type="GO" id="GO:0005096">
    <property type="term" value="F:GTPase activator activity"/>
    <property type="evidence" value="ECO:0007669"/>
    <property type="project" value="UniProtKB-KW"/>
</dbReference>
<dbReference type="FunCoup" id="G3H0G5">
    <property type="interactions" value="1328"/>
</dbReference>